<dbReference type="PROSITE" id="PS50929">
    <property type="entry name" value="ABC_TM1F"/>
    <property type="match status" value="1"/>
</dbReference>
<evidence type="ECO:0000259" key="13">
    <source>
        <dbReference type="PROSITE" id="PS50929"/>
    </source>
</evidence>
<feature type="transmembrane region" description="Helical" evidence="11">
    <location>
        <begin position="158"/>
        <end position="181"/>
    </location>
</feature>
<evidence type="ECO:0000256" key="6">
    <source>
        <dbReference type="ARBA" id="ARBA00022840"/>
    </source>
</evidence>
<dbReference type="PANTHER" id="PTHR24221">
    <property type="entry name" value="ATP-BINDING CASSETTE SUB-FAMILY B"/>
    <property type="match status" value="1"/>
</dbReference>
<dbReference type="RefSeq" id="WP_184661172.1">
    <property type="nucleotide sequence ID" value="NZ_JACHFQ010000008.1"/>
</dbReference>
<feature type="domain" description="ABC transporter" evidence="12">
    <location>
        <begin position="498"/>
        <end position="731"/>
    </location>
</feature>
<proteinExistence type="predicted"/>
<evidence type="ECO:0000259" key="14">
    <source>
        <dbReference type="PROSITE" id="PS50990"/>
    </source>
</evidence>
<dbReference type="Pfam" id="PF00664">
    <property type="entry name" value="ABC_membrane"/>
    <property type="match status" value="1"/>
</dbReference>
<dbReference type="SMART" id="SM00382">
    <property type="entry name" value="AAA"/>
    <property type="match status" value="1"/>
</dbReference>
<feature type="transmembrane region" description="Helical" evidence="11">
    <location>
        <begin position="280"/>
        <end position="300"/>
    </location>
</feature>
<dbReference type="GO" id="GO:0140359">
    <property type="term" value="F:ABC-type transporter activity"/>
    <property type="evidence" value="ECO:0007669"/>
    <property type="project" value="InterPro"/>
</dbReference>
<dbReference type="Gene3D" id="1.20.1560.10">
    <property type="entry name" value="ABC transporter type 1, transmembrane domain"/>
    <property type="match status" value="1"/>
</dbReference>
<keyword evidence="5" id="KW-0547">Nucleotide-binding</keyword>
<dbReference type="InterPro" id="IPR027417">
    <property type="entry name" value="P-loop_NTPase"/>
</dbReference>
<feature type="transmembrane region" description="Helical" evidence="11">
    <location>
        <begin position="201"/>
        <end position="222"/>
    </location>
</feature>
<dbReference type="CDD" id="cd18569">
    <property type="entry name" value="ABC_6TM_NHLM_bacteriocin"/>
    <property type="match status" value="1"/>
</dbReference>
<dbReference type="NCBIfam" id="TIGR03796">
    <property type="entry name" value="NHLM_micro_ABC1"/>
    <property type="match status" value="1"/>
</dbReference>
<dbReference type="GO" id="GO:0015031">
    <property type="term" value="P:protein transport"/>
    <property type="evidence" value="ECO:0007669"/>
    <property type="project" value="UniProtKB-KW"/>
</dbReference>
<accession>A0A7W8GB55</accession>
<evidence type="ECO:0000256" key="7">
    <source>
        <dbReference type="ARBA" id="ARBA00022927"/>
    </source>
</evidence>
<evidence type="ECO:0000256" key="9">
    <source>
        <dbReference type="ARBA" id="ARBA00023136"/>
    </source>
</evidence>
<dbReference type="Proteomes" id="UP000518887">
    <property type="component" value="Unassembled WGS sequence"/>
</dbReference>
<dbReference type="SUPFAM" id="SSF90123">
    <property type="entry name" value="ABC transporter transmembrane region"/>
    <property type="match status" value="1"/>
</dbReference>
<evidence type="ECO:0000256" key="1">
    <source>
        <dbReference type="ARBA" id="ARBA00004651"/>
    </source>
</evidence>
<dbReference type="GO" id="GO:0034040">
    <property type="term" value="F:ATPase-coupled lipid transmembrane transporter activity"/>
    <property type="evidence" value="ECO:0007669"/>
    <property type="project" value="TreeGrafter"/>
</dbReference>
<dbReference type="EMBL" id="JACHFQ010000008">
    <property type="protein sequence ID" value="MBB5227190.1"/>
    <property type="molecule type" value="Genomic_DNA"/>
</dbReference>
<dbReference type="GO" id="GO:0008233">
    <property type="term" value="F:peptidase activity"/>
    <property type="evidence" value="ECO:0007669"/>
    <property type="project" value="InterPro"/>
</dbReference>
<evidence type="ECO:0000256" key="11">
    <source>
        <dbReference type="SAM" id="Phobius"/>
    </source>
</evidence>
<dbReference type="GO" id="GO:0043213">
    <property type="term" value="P:bacteriocin transport"/>
    <property type="evidence" value="ECO:0007669"/>
    <property type="project" value="UniProtKB-KW"/>
</dbReference>
<keyword evidence="7" id="KW-0653">Protein transport</keyword>
<keyword evidence="6 15" id="KW-0067">ATP-binding</keyword>
<evidence type="ECO:0000256" key="8">
    <source>
        <dbReference type="ARBA" id="ARBA00022989"/>
    </source>
</evidence>
<evidence type="ECO:0000256" key="3">
    <source>
        <dbReference type="ARBA" id="ARBA00022475"/>
    </source>
</evidence>
<dbReference type="Pfam" id="PF03412">
    <property type="entry name" value="Peptidase_C39"/>
    <property type="match status" value="1"/>
</dbReference>
<evidence type="ECO:0000259" key="12">
    <source>
        <dbReference type="PROSITE" id="PS50893"/>
    </source>
</evidence>
<feature type="domain" description="ABC transmembrane type-1" evidence="13">
    <location>
        <begin position="167"/>
        <end position="447"/>
    </location>
</feature>
<dbReference type="InterPro" id="IPR036640">
    <property type="entry name" value="ABC1_TM_sf"/>
</dbReference>
<dbReference type="Gene3D" id="3.90.70.10">
    <property type="entry name" value="Cysteine proteinases"/>
    <property type="match status" value="1"/>
</dbReference>
<reference evidence="15 16" key="1">
    <citation type="submission" date="2020-08" db="EMBL/GenBank/DDBJ databases">
        <title>Genomic Encyclopedia of Type Strains, Phase IV (KMG-IV): sequencing the most valuable type-strain genomes for metagenomic binning, comparative biology and taxonomic classification.</title>
        <authorList>
            <person name="Goeker M."/>
        </authorList>
    </citation>
    <scope>NUCLEOTIDE SEQUENCE [LARGE SCALE GENOMIC DNA]</scope>
    <source>
        <strain evidence="15 16">DSM 103462</strain>
    </source>
</reference>
<feature type="domain" description="Peptidase C39" evidence="14">
    <location>
        <begin position="16"/>
        <end position="135"/>
    </location>
</feature>
<dbReference type="GO" id="GO:0016887">
    <property type="term" value="F:ATP hydrolysis activity"/>
    <property type="evidence" value="ECO:0007669"/>
    <property type="project" value="InterPro"/>
</dbReference>
<dbReference type="GO" id="GO:0005886">
    <property type="term" value="C:plasma membrane"/>
    <property type="evidence" value="ECO:0007669"/>
    <property type="project" value="UniProtKB-SubCell"/>
</dbReference>
<keyword evidence="4 11" id="KW-0812">Transmembrane</keyword>
<dbReference type="PROSITE" id="PS00211">
    <property type="entry name" value="ABC_TRANSPORTER_1"/>
    <property type="match status" value="1"/>
</dbReference>
<dbReference type="InterPro" id="IPR003593">
    <property type="entry name" value="AAA+_ATPase"/>
</dbReference>
<dbReference type="Gene3D" id="3.40.50.300">
    <property type="entry name" value="P-loop containing nucleotide triphosphate hydrolases"/>
    <property type="match status" value="1"/>
</dbReference>
<dbReference type="GO" id="GO:0005524">
    <property type="term" value="F:ATP binding"/>
    <property type="evidence" value="ECO:0007669"/>
    <property type="project" value="UniProtKB-KW"/>
</dbReference>
<organism evidence="15 16">
    <name type="scientific">Treponema ruminis</name>
    <dbReference type="NCBI Taxonomy" id="744515"/>
    <lineage>
        <taxon>Bacteria</taxon>
        <taxon>Pseudomonadati</taxon>
        <taxon>Spirochaetota</taxon>
        <taxon>Spirochaetia</taxon>
        <taxon>Spirochaetales</taxon>
        <taxon>Treponemataceae</taxon>
        <taxon>Treponema</taxon>
    </lineage>
</organism>
<dbReference type="AlphaFoldDB" id="A0A7W8GB55"/>
<evidence type="ECO:0000256" key="5">
    <source>
        <dbReference type="ARBA" id="ARBA00022741"/>
    </source>
</evidence>
<keyword evidence="8 11" id="KW-1133">Transmembrane helix</keyword>
<dbReference type="InterPro" id="IPR017871">
    <property type="entry name" value="ABC_transporter-like_CS"/>
</dbReference>
<dbReference type="SUPFAM" id="SSF52540">
    <property type="entry name" value="P-loop containing nucleoside triphosphate hydrolases"/>
    <property type="match status" value="1"/>
</dbReference>
<evidence type="ECO:0000256" key="10">
    <source>
        <dbReference type="ARBA" id="ARBA00043264"/>
    </source>
</evidence>
<dbReference type="PANTHER" id="PTHR24221:SF654">
    <property type="entry name" value="ATP-BINDING CASSETTE SUB-FAMILY B MEMBER 6"/>
    <property type="match status" value="1"/>
</dbReference>
<dbReference type="GO" id="GO:0006508">
    <property type="term" value="P:proteolysis"/>
    <property type="evidence" value="ECO:0007669"/>
    <property type="project" value="InterPro"/>
</dbReference>
<keyword evidence="3" id="KW-1003">Cell membrane</keyword>
<dbReference type="InterPro" id="IPR039421">
    <property type="entry name" value="Type_1_exporter"/>
</dbReference>
<dbReference type="InterPro" id="IPR003439">
    <property type="entry name" value="ABC_transporter-like_ATP-bd"/>
</dbReference>
<keyword evidence="16" id="KW-1185">Reference proteome</keyword>
<dbReference type="FunFam" id="3.40.50.300:FF:000299">
    <property type="entry name" value="ABC transporter ATP-binding protein/permease"/>
    <property type="match status" value="1"/>
</dbReference>
<comment type="subcellular location">
    <subcellularLocation>
        <location evidence="1">Cell membrane</location>
        <topology evidence="1">Multi-pass membrane protein</topology>
    </subcellularLocation>
</comment>
<keyword evidence="2" id="KW-0813">Transport</keyword>
<name>A0A7W8GB55_9SPIR</name>
<evidence type="ECO:0000313" key="15">
    <source>
        <dbReference type="EMBL" id="MBB5227190.1"/>
    </source>
</evidence>
<sequence>MKFPFFRKTKTPTVLQMEALECGAASLSMILSYYKKYVSLEELRIECGVSRDGTKASNLIKAAKHYGLEAKGFKMEVDVLRGLKAPAIIFWNFNHFVVYEKFKRHSVVINDPALGRRSVDLDEFDESFTGVVLTFFPGPNFVPSGEKPKVWNRLKKRLGGLASIFTFLGFLSFFYFIPGFVYPTFSRFFIDEILVKNSMNLLKPLLVVMAVTCVVSTVLQAIQNSVLMRFQVRLSLSSASKFINQIFRMPMQFFVQRLPGELCNRISSCDSIASLISNQLIGVVINLFSSVFFLILMLMYDIPLTVISVLLTFLVLVIFKVTSERVKNKSFKIEMEGGKLSGITMSGIEMIESLKASGAENDYFMQWSGQQAKVIMENQRLLRSNTANSILPQTVSQIQSILIMSIGALRVMDGHLTIGMLMAFQLLQSNFASPINSFLSLGASLLSANADMQRIDDVMEYPTPKIFKDDFKKKGQEGENSGAIKAFYAPIRKLDGYISVKNAVFGYSPLAAPLINGLNIEFTPGKRIALVGATGSGKSTIGKLISATYPLWSGELLFDGKPLSEIERKVFAASVSVVNQTISLFEGTIKDNITMWNSTIPEEVYIQAAKDACIHDVITSRQGGYFSMVREGGRNFSGGQRQRLEIARALATNPRIIIMDEATSALDAITEQKVDQNIRRRGCTSIIIAHRLSTIRDSDEIIVLDHGNIVQRGSHEELMEQGGIYSELVRTM</sequence>
<dbReference type="InterPro" id="IPR022514">
    <property type="entry name" value="NHPM_micro_ABC1"/>
</dbReference>
<dbReference type="PROSITE" id="PS50893">
    <property type="entry name" value="ABC_TRANSPORTER_2"/>
    <property type="match status" value="1"/>
</dbReference>
<keyword evidence="9 11" id="KW-0472">Membrane</keyword>
<evidence type="ECO:0000256" key="2">
    <source>
        <dbReference type="ARBA" id="ARBA00022448"/>
    </source>
</evidence>
<comment type="caution">
    <text evidence="15">The sequence shown here is derived from an EMBL/GenBank/DDBJ whole genome shotgun (WGS) entry which is preliminary data.</text>
</comment>
<feature type="transmembrane region" description="Helical" evidence="11">
    <location>
        <begin position="306"/>
        <end position="323"/>
    </location>
</feature>
<dbReference type="InterPro" id="IPR005074">
    <property type="entry name" value="Peptidase_C39"/>
</dbReference>
<evidence type="ECO:0000313" key="16">
    <source>
        <dbReference type="Proteomes" id="UP000518887"/>
    </source>
</evidence>
<evidence type="ECO:0000256" key="4">
    <source>
        <dbReference type="ARBA" id="ARBA00022692"/>
    </source>
</evidence>
<keyword evidence="10" id="KW-0080">Bacteriocin transport</keyword>
<gene>
    <name evidence="15" type="ORF">HNP76_002586</name>
</gene>
<dbReference type="Pfam" id="PF00005">
    <property type="entry name" value="ABC_tran"/>
    <property type="match status" value="1"/>
</dbReference>
<dbReference type="InterPro" id="IPR011527">
    <property type="entry name" value="ABC1_TM_dom"/>
</dbReference>
<dbReference type="PROSITE" id="PS50990">
    <property type="entry name" value="PEPTIDASE_C39"/>
    <property type="match status" value="1"/>
</dbReference>
<protein>
    <submittedName>
        <fullName evidence="15">NHLM bacteriocin system ABC transporter peptidase/ATP-binding protein</fullName>
    </submittedName>
</protein>